<organism evidence="2 3">
    <name type="scientific">Demequina sediminis</name>
    <dbReference type="NCBI Taxonomy" id="1930058"/>
    <lineage>
        <taxon>Bacteria</taxon>
        <taxon>Bacillati</taxon>
        <taxon>Actinomycetota</taxon>
        <taxon>Actinomycetes</taxon>
        <taxon>Micrococcales</taxon>
        <taxon>Demequinaceae</taxon>
        <taxon>Demequina</taxon>
    </lineage>
</organism>
<reference evidence="2 3" key="1">
    <citation type="submission" date="2024-02" db="EMBL/GenBank/DDBJ databases">
        <title>Lysinimicrobium sediminis NBRC 112286.</title>
        <authorList>
            <person name="Ichikawa N."/>
            <person name="Katano-Makiyama Y."/>
            <person name="Hidaka K."/>
        </authorList>
    </citation>
    <scope>NUCLEOTIDE SEQUENCE [LARGE SCALE GENOMIC DNA]</scope>
    <source>
        <strain evidence="2 3">NBRC 112286</strain>
    </source>
</reference>
<dbReference type="CDD" id="cd02440">
    <property type="entry name" value="AdoMet_MTases"/>
    <property type="match status" value="1"/>
</dbReference>
<dbReference type="EMBL" id="BAABRR010000006">
    <property type="protein sequence ID" value="GAA5518935.1"/>
    <property type="molecule type" value="Genomic_DNA"/>
</dbReference>
<dbReference type="Pfam" id="PF08242">
    <property type="entry name" value="Methyltransf_12"/>
    <property type="match status" value="1"/>
</dbReference>
<evidence type="ECO:0000259" key="1">
    <source>
        <dbReference type="Pfam" id="PF08242"/>
    </source>
</evidence>
<keyword evidence="3" id="KW-1185">Reference proteome</keyword>
<feature type="domain" description="Methyltransferase type 12" evidence="1">
    <location>
        <begin position="74"/>
        <end position="174"/>
    </location>
</feature>
<protein>
    <recommendedName>
        <fullName evidence="1">Methyltransferase type 12 domain-containing protein</fullName>
    </recommendedName>
</protein>
<dbReference type="RefSeq" id="WP_286215029.1">
    <property type="nucleotide sequence ID" value="NZ_AP027736.1"/>
</dbReference>
<dbReference type="InterPro" id="IPR029063">
    <property type="entry name" value="SAM-dependent_MTases_sf"/>
</dbReference>
<dbReference type="InterPro" id="IPR013217">
    <property type="entry name" value="Methyltransf_12"/>
</dbReference>
<comment type="caution">
    <text evidence="2">The sequence shown here is derived from an EMBL/GenBank/DDBJ whole genome shotgun (WGS) entry which is preliminary data.</text>
</comment>
<dbReference type="Gene3D" id="3.40.50.150">
    <property type="entry name" value="Vaccinia Virus protein VP39"/>
    <property type="match status" value="1"/>
</dbReference>
<dbReference type="SUPFAM" id="SSF53335">
    <property type="entry name" value="S-adenosyl-L-methionine-dependent methyltransferases"/>
    <property type="match status" value="1"/>
</dbReference>
<evidence type="ECO:0000313" key="3">
    <source>
        <dbReference type="Proteomes" id="UP001426770"/>
    </source>
</evidence>
<accession>A0ABP9WGI3</accession>
<gene>
    <name evidence="2" type="ORF">Lsed01_01369</name>
</gene>
<dbReference type="Proteomes" id="UP001426770">
    <property type="component" value="Unassembled WGS sequence"/>
</dbReference>
<evidence type="ECO:0000313" key="2">
    <source>
        <dbReference type="EMBL" id="GAA5518935.1"/>
    </source>
</evidence>
<sequence length="293" mass="32137">MSGADEPVEIAWEAARATNHANWEERVPLHLDAYDIASLRDDPVRLSGVVETDMETMRAHLGPDGLAGLDVCHLQCHIGTDTVSLARAGAARVVGVDFSASALEAAAALARELGVAARWVETDVLAARAAVVRELGPETVFDVVYTSIGAISWLNDLDAWAAQVAALLTPGGLFYIRDGHPVLYALDEDAETLELRYRYFGDGRALAWDEDTTYVGDGRITHTRTYEWPHPLSEVVMALLGAGLVIERLDEGRTLPWRFSDRMIELPDGNFAWPDEDAWRVPCTFTVVARRPA</sequence>
<proteinExistence type="predicted"/>
<name>A0ABP9WGI3_9MICO</name>